<dbReference type="EMBL" id="GGEC01071368">
    <property type="protein sequence ID" value="MBX51852.1"/>
    <property type="molecule type" value="Transcribed_RNA"/>
</dbReference>
<sequence>MPSITFNVKQRDLNTKTIRVL</sequence>
<organism evidence="1">
    <name type="scientific">Rhizophora mucronata</name>
    <name type="common">Asiatic mangrove</name>
    <dbReference type="NCBI Taxonomy" id="61149"/>
    <lineage>
        <taxon>Eukaryota</taxon>
        <taxon>Viridiplantae</taxon>
        <taxon>Streptophyta</taxon>
        <taxon>Embryophyta</taxon>
        <taxon>Tracheophyta</taxon>
        <taxon>Spermatophyta</taxon>
        <taxon>Magnoliopsida</taxon>
        <taxon>eudicotyledons</taxon>
        <taxon>Gunneridae</taxon>
        <taxon>Pentapetalae</taxon>
        <taxon>rosids</taxon>
        <taxon>fabids</taxon>
        <taxon>Malpighiales</taxon>
        <taxon>Rhizophoraceae</taxon>
        <taxon>Rhizophora</taxon>
    </lineage>
</organism>
<dbReference type="AlphaFoldDB" id="A0A2P2PAT3"/>
<name>A0A2P2PAT3_RHIMU</name>
<proteinExistence type="predicted"/>
<accession>A0A2P2PAT3</accession>
<evidence type="ECO:0000313" key="1">
    <source>
        <dbReference type="EMBL" id="MBX51852.1"/>
    </source>
</evidence>
<protein>
    <submittedName>
        <fullName evidence="1">Uncharacterized protein</fullName>
    </submittedName>
</protein>
<reference evidence="1" key="1">
    <citation type="submission" date="2018-02" db="EMBL/GenBank/DDBJ databases">
        <title>Rhizophora mucronata_Transcriptome.</title>
        <authorList>
            <person name="Meera S.P."/>
            <person name="Sreeshan A."/>
            <person name="Augustine A."/>
        </authorList>
    </citation>
    <scope>NUCLEOTIDE SEQUENCE</scope>
    <source>
        <tissue evidence="1">Leaf</tissue>
    </source>
</reference>